<dbReference type="AlphaFoldDB" id="A0A9P4IMU3"/>
<organism evidence="1 2">
    <name type="scientific">Rhizodiscina lignyota</name>
    <dbReference type="NCBI Taxonomy" id="1504668"/>
    <lineage>
        <taxon>Eukaryota</taxon>
        <taxon>Fungi</taxon>
        <taxon>Dikarya</taxon>
        <taxon>Ascomycota</taxon>
        <taxon>Pezizomycotina</taxon>
        <taxon>Dothideomycetes</taxon>
        <taxon>Pleosporomycetidae</taxon>
        <taxon>Aulographales</taxon>
        <taxon>Rhizodiscinaceae</taxon>
        <taxon>Rhizodiscina</taxon>
    </lineage>
</organism>
<comment type="caution">
    <text evidence="1">The sequence shown here is derived from an EMBL/GenBank/DDBJ whole genome shotgun (WGS) entry which is preliminary data.</text>
</comment>
<dbReference type="EMBL" id="ML978121">
    <property type="protein sequence ID" value="KAF2104024.1"/>
    <property type="molecule type" value="Genomic_DNA"/>
</dbReference>
<gene>
    <name evidence="1" type="ORF">NA57DRAFT_50874</name>
</gene>
<keyword evidence="2" id="KW-1185">Reference proteome</keyword>
<name>A0A9P4IMU3_9PEZI</name>
<protein>
    <submittedName>
        <fullName evidence="1">Uncharacterized protein</fullName>
    </submittedName>
</protein>
<evidence type="ECO:0000313" key="1">
    <source>
        <dbReference type="EMBL" id="KAF2104024.1"/>
    </source>
</evidence>
<sequence>MPSANSSPSKVTLPASTLTTNATLPSDLQAALLNALLAPSSGAMPRIQSTLYHELAASGWVDNMRAHIQYLLRSGECGSYTEVMGRVMRDFNMGEKAHKLSNGVNGVNGANGISNGKGVGERGVEEGGIKVPDAVVKEGIRLVKREVDRVAEVVIDDE</sequence>
<reference evidence="1" key="1">
    <citation type="journal article" date="2020" name="Stud. Mycol.">
        <title>101 Dothideomycetes genomes: a test case for predicting lifestyles and emergence of pathogens.</title>
        <authorList>
            <person name="Haridas S."/>
            <person name="Albert R."/>
            <person name="Binder M."/>
            <person name="Bloem J."/>
            <person name="Labutti K."/>
            <person name="Salamov A."/>
            <person name="Andreopoulos B."/>
            <person name="Baker S."/>
            <person name="Barry K."/>
            <person name="Bills G."/>
            <person name="Bluhm B."/>
            <person name="Cannon C."/>
            <person name="Castanera R."/>
            <person name="Culley D."/>
            <person name="Daum C."/>
            <person name="Ezra D."/>
            <person name="Gonzalez J."/>
            <person name="Henrissat B."/>
            <person name="Kuo A."/>
            <person name="Liang C."/>
            <person name="Lipzen A."/>
            <person name="Lutzoni F."/>
            <person name="Magnuson J."/>
            <person name="Mondo S."/>
            <person name="Nolan M."/>
            <person name="Ohm R."/>
            <person name="Pangilinan J."/>
            <person name="Park H.-J."/>
            <person name="Ramirez L."/>
            <person name="Alfaro M."/>
            <person name="Sun H."/>
            <person name="Tritt A."/>
            <person name="Yoshinaga Y."/>
            <person name="Zwiers L.-H."/>
            <person name="Turgeon B."/>
            <person name="Goodwin S."/>
            <person name="Spatafora J."/>
            <person name="Crous P."/>
            <person name="Grigoriev I."/>
        </authorList>
    </citation>
    <scope>NUCLEOTIDE SEQUENCE</scope>
    <source>
        <strain evidence="1">CBS 133067</strain>
    </source>
</reference>
<proteinExistence type="predicted"/>
<dbReference type="OrthoDB" id="5355007at2759"/>
<accession>A0A9P4IMU3</accession>
<dbReference type="Proteomes" id="UP000799772">
    <property type="component" value="Unassembled WGS sequence"/>
</dbReference>
<evidence type="ECO:0000313" key="2">
    <source>
        <dbReference type="Proteomes" id="UP000799772"/>
    </source>
</evidence>